<evidence type="ECO:0000259" key="3">
    <source>
        <dbReference type="PROSITE" id="PS51898"/>
    </source>
</evidence>
<dbReference type="InterPro" id="IPR013762">
    <property type="entry name" value="Integrase-like_cat_sf"/>
</dbReference>
<sequence length="1128" mass="128459">MSDKTLWSGWRLLRPQKKATDGQEKRRYQRDRERYQFLMGILETLEQKVPGVIEGKPNLSFSDTDTTVVFEALHQNTPPKALRKTHNFLVRGLENGHEKLKWRVTIPSPLVTDVRKPPTVTTASFSDLHRWDALVEKHDAMSSVENLSGNALSKWMVGRWLFQLIREGALLNKGHLEQMPQAFEQGFSFAPGTGFITLADCIQSPNSAEEEKEEGEASDDNPPPEPPSETPIEKELRSHYRRLCLSPMSQLLLLNTYQGIGNAWPRTASKSIVPVEQCLMFYIKHIAVETPPVNMSALLTMAKTASALDMPPLLTHYASKADASLSLRPSSWQRLLNRNVLIAPSIDTNDEDVYLDFQTTHQASTTPSDQLKQLRQLQKCFSASLVGQTGRREAIDNIDAFLAVSNSNGIMVTLLAKWCLKLMQKGGRVKSKLVARSADTYLSTIARPLVAHSQVFGDVQAASADEWEALYENVLNSAKTPASRAKMRNRLHDFHHFLVDTLAIPHIDLESATAEKQRVDVNIITPAEFRRALALIDASQQPERFRTMQKLALILGYRLGIRRSECAGLQIKDIAYLFDDDAFEGEVIIRSNEYRKGKSYSATRRLPLWLLMPEERKELIHWVKRRQGEITTQQVTKQLLFCRSGNGRLLLEDKALFKPIQTALKTVSGDNTLRYHHLRHSFVTFTLLRLLEQVNGELLPRAWVLDDHRNIAMPNTDADISALAGLAPQDRPSRKRLWQLALWAGHASPDETLSSYTHSLDWILGQALRERFNPTLNIDQQFALLNFPTKTALSSWRNRRGLKGQTQAGVLLQYLQDEWQPYLADDPLEQEWQPYQPPTENPLDNPLEASFDWPEATTIYQSLRLVEQQEMHGIPFGDAIHQTASRFVLDPGQLSLWLEHGEALMQRKTRKTNQQFSREDNRNDRSRRVASQRIYMPELQRCMAPPIKPEVLREAGQFFHRLLDWHQSQPDIAEESLMTLRNHMQRSTGQIELPSVEAINSVRELLRPLRCYQHVYLVVEVEMAAKEKSIKRYWSNATNIPHNRIELIPTPSPSGRTRHWHGNANLKITRGNYKDRNQPLWEALRFAAFMTMLVLGLGDDEQQSVSSSLINGGKENVGIQGALPSDDA</sequence>
<keyword evidence="5" id="KW-1185">Reference proteome</keyword>
<accession>A0A365TKM8</accession>
<dbReference type="GO" id="GO:0006310">
    <property type="term" value="P:DNA recombination"/>
    <property type="evidence" value="ECO:0007669"/>
    <property type="project" value="UniProtKB-KW"/>
</dbReference>
<feature type="compositionally biased region" description="Acidic residues" evidence="2">
    <location>
        <begin position="208"/>
        <end position="219"/>
    </location>
</feature>
<feature type="region of interest" description="Disordered" evidence="2">
    <location>
        <begin position="205"/>
        <end position="231"/>
    </location>
</feature>
<dbReference type="CDD" id="cd00397">
    <property type="entry name" value="DNA_BRE_C"/>
    <property type="match status" value="1"/>
</dbReference>
<evidence type="ECO:0000256" key="2">
    <source>
        <dbReference type="SAM" id="MobiDB-lite"/>
    </source>
</evidence>
<dbReference type="AlphaFoldDB" id="A0A365TKM8"/>
<comment type="caution">
    <text evidence="4">The sequence shown here is derived from an EMBL/GenBank/DDBJ whole genome shotgun (WGS) entry which is preliminary data.</text>
</comment>
<dbReference type="InterPro" id="IPR011010">
    <property type="entry name" value="DNA_brk_join_enz"/>
</dbReference>
<dbReference type="PROSITE" id="PS51898">
    <property type="entry name" value="TYR_RECOMBINASE"/>
    <property type="match status" value="1"/>
</dbReference>
<name>A0A365TKM8_9GAMM</name>
<dbReference type="Gene3D" id="1.10.443.10">
    <property type="entry name" value="Intergrase catalytic core"/>
    <property type="match status" value="1"/>
</dbReference>
<dbReference type="RefSeq" id="WP_113270537.1">
    <property type="nucleotide sequence ID" value="NZ_QNTU01000010.1"/>
</dbReference>
<dbReference type="GO" id="GO:0003677">
    <property type="term" value="F:DNA binding"/>
    <property type="evidence" value="ECO:0007669"/>
    <property type="project" value="InterPro"/>
</dbReference>
<gene>
    <name evidence="4" type="ORF">DQ400_14950</name>
</gene>
<dbReference type="InterPro" id="IPR002104">
    <property type="entry name" value="Integrase_catalytic"/>
</dbReference>
<reference evidence="5" key="1">
    <citation type="submission" date="2018-06" db="EMBL/GenBank/DDBJ databases">
        <title>Whole genome sequencing of four bacterial strains from South Shetland trench revealing bio-synthetic gene clusters.</title>
        <authorList>
            <person name="Abdel-Mageed W.M."/>
            <person name="Lehri B."/>
            <person name="Jarmusch S."/>
            <person name="Miranda K."/>
            <person name="Goodfellow M."/>
            <person name="Jaspars M."/>
            <person name="Karlyshev A.V."/>
        </authorList>
    </citation>
    <scope>NUCLEOTIDE SEQUENCE [LARGE SCALE GENOMIC DNA]</scope>
    <source>
        <strain evidence="5">SST4</strain>
    </source>
</reference>
<evidence type="ECO:0000313" key="5">
    <source>
        <dbReference type="Proteomes" id="UP000252204"/>
    </source>
</evidence>
<protein>
    <submittedName>
        <fullName evidence="4">Site-specific integrase</fullName>
    </submittedName>
</protein>
<evidence type="ECO:0000313" key="4">
    <source>
        <dbReference type="EMBL" id="RBI66342.1"/>
    </source>
</evidence>
<feature type="compositionally biased region" description="Basic and acidic residues" evidence="2">
    <location>
        <begin position="917"/>
        <end position="927"/>
    </location>
</feature>
<feature type="domain" description="Tyr recombinase" evidence="3">
    <location>
        <begin position="519"/>
        <end position="769"/>
    </location>
</feature>
<proteinExistence type="predicted"/>
<evidence type="ECO:0000256" key="1">
    <source>
        <dbReference type="ARBA" id="ARBA00023172"/>
    </source>
</evidence>
<dbReference type="OrthoDB" id="9157643at2"/>
<dbReference type="Proteomes" id="UP000252204">
    <property type="component" value="Unassembled WGS sequence"/>
</dbReference>
<keyword evidence="1" id="KW-0233">DNA recombination</keyword>
<dbReference type="GO" id="GO:0015074">
    <property type="term" value="P:DNA integration"/>
    <property type="evidence" value="ECO:0007669"/>
    <property type="project" value="InterPro"/>
</dbReference>
<feature type="region of interest" description="Disordered" evidence="2">
    <location>
        <begin position="908"/>
        <end position="928"/>
    </location>
</feature>
<dbReference type="SUPFAM" id="SSF56349">
    <property type="entry name" value="DNA breaking-rejoining enzymes"/>
    <property type="match status" value="1"/>
</dbReference>
<dbReference type="EMBL" id="QNTU01000010">
    <property type="protein sequence ID" value="RBI66342.1"/>
    <property type="molecule type" value="Genomic_DNA"/>
</dbReference>
<organism evidence="4 5">
    <name type="scientific">Vreelandella sulfidaeris</name>
    <dbReference type="NCBI Taxonomy" id="115553"/>
    <lineage>
        <taxon>Bacteria</taxon>
        <taxon>Pseudomonadati</taxon>
        <taxon>Pseudomonadota</taxon>
        <taxon>Gammaproteobacteria</taxon>
        <taxon>Oceanospirillales</taxon>
        <taxon>Halomonadaceae</taxon>
        <taxon>Vreelandella</taxon>
    </lineage>
</organism>